<dbReference type="Pfam" id="PF03990">
    <property type="entry name" value="DUF348"/>
    <property type="match status" value="3"/>
</dbReference>
<evidence type="ECO:0000256" key="1">
    <source>
        <dbReference type="ARBA" id="ARBA00010830"/>
    </source>
</evidence>
<evidence type="ECO:0000256" key="4">
    <source>
        <dbReference type="SAM" id="MobiDB-lite"/>
    </source>
</evidence>
<dbReference type="SMART" id="SM01208">
    <property type="entry name" value="G5"/>
    <property type="match status" value="1"/>
</dbReference>
<dbReference type="InterPro" id="IPR011098">
    <property type="entry name" value="G5_dom"/>
</dbReference>
<accession>A0ABV9MJC6</accession>
<sequence>MYRDHLLGVQPTNDGDLTTVMHLLKKSWVKYLAQAVAVAVVIAGAVFYISGQKSVTVAIDGQDQSFTTRAATVQAALEQEGISVDARDELNVPADSELSDDQRIEINRNKSVQVSIDGTDRVVHTTGMTVADVMDELKVDAKSEISLGEEIQLVSLSEEIEIITPKAITLVADKKKQKISTTAQTVKELLDEQKVTLDKDDEVNVQIGKDTDKNAKTSTKIEEDAKIEVIEVSVKTWDETRKIDFETEKVKDSKLEKGKTKVKTEGEKGERELTLRQETRNGKKGEEEVLKSKVTKKPVAEIIKVGTKKEESKSDSKSSDSKSKAPTGSISSTWAALAKCESGGNWSINTGNGYYGGLQFSASSWRGAGGTKYAPLPHQASAQEQIATAEKLRANGGWGHWPHCSSKLGLR</sequence>
<feature type="region of interest" description="Disordered" evidence="4">
    <location>
        <begin position="254"/>
        <end position="292"/>
    </location>
</feature>
<protein>
    <submittedName>
        <fullName evidence="7">Transglycosylase family protein</fullName>
    </submittedName>
</protein>
<organism evidence="7 8">
    <name type="scientific">Glutamicibacter bergerei</name>
    <dbReference type="NCBI Taxonomy" id="256702"/>
    <lineage>
        <taxon>Bacteria</taxon>
        <taxon>Bacillati</taxon>
        <taxon>Actinomycetota</taxon>
        <taxon>Actinomycetes</taxon>
        <taxon>Micrococcales</taxon>
        <taxon>Micrococcaceae</taxon>
        <taxon>Glutamicibacter</taxon>
    </lineage>
</organism>
<dbReference type="EMBL" id="JBHSHE010000015">
    <property type="protein sequence ID" value="MFC4715245.1"/>
    <property type="molecule type" value="Genomic_DNA"/>
</dbReference>
<dbReference type="CDD" id="cd13925">
    <property type="entry name" value="RPF"/>
    <property type="match status" value="1"/>
</dbReference>
<feature type="transmembrane region" description="Helical" evidence="5">
    <location>
        <begin position="31"/>
        <end position="49"/>
    </location>
</feature>
<dbReference type="GeneID" id="303303565"/>
<feature type="compositionally biased region" description="Basic and acidic residues" evidence="4">
    <location>
        <begin position="254"/>
        <end position="291"/>
    </location>
</feature>
<dbReference type="SUPFAM" id="SSF53955">
    <property type="entry name" value="Lysozyme-like"/>
    <property type="match status" value="1"/>
</dbReference>
<evidence type="ECO:0000313" key="8">
    <source>
        <dbReference type="Proteomes" id="UP001595884"/>
    </source>
</evidence>
<gene>
    <name evidence="7" type="ORF">ACFO7V_03705</name>
</gene>
<dbReference type="InterPro" id="IPR023346">
    <property type="entry name" value="Lysozyme-like_dom_sf"/>
</dbReference>
<feature type="domain" description="G5" evidence="6">
    <location>
        <begin position="229"/>
        <end position="309"/>
    </location>
</feature>
<evidence type="ECO:0000256" key="5">
    <source>
        <dbReference type="SAM" id="Phobius"/>
    </source>
</evidence>
<dbReference type="InterPro" id="IPR007137">
    <property type="entry name" value="DUF348"/>
</dbReference>
<evidence type="ECO:0000259" key="6">
    <source>
        <dbReference type="PROSITE" id="PS51109"/>
    </source>
</evidence>
<dbReference type="InterPro" id="IPR010618">
    <property type="entry name" value="RPF"/>
</dbReference>
<keyword evidence="2" id="KW-0732">Signal</keyword>
<evidence type="ECO:0000256" key="3">
    <source>
        <dbReference type="ARBA" id="ARBA00022801"/>
    </source>
</evidence>
<name>A0ABV9MJC6_9MICC</name>
<dbReference type="Proteomes" id="UP001595884">
    <property type="component" value="Unassembled WGS sequence"/>
</dbReference>
<dbReference type="RefSeq" id="WP_275542574.1">
    <property type="nucleotide sequence ID" value="NZ_BAAAVQ010000067.1"/>
</dbReference>
<comment type="similarity">
    <text evidence="1">Belongs to the transglycosylase family. Rpf subfamily.</text>
</comment>
<proteinExistence type="inferred from homology"/>
<dbReference type="Gene3D" id="1.10.530.10">
    <property type="match status" value="1"/>
</dbReference>
<keyword evidence="5" id="KW-1133">Transmembrane helix</keyword>
<comment type="caution">
    <text evidence="7">The sequence shown here is derived from an EMBL/GenBank/DDBJ whole genome shotgun (WGS) entry which is preliminary data.</text>
</comment>
<keyword evidence="8" id="KW-1185">Reference proteome</keyword>
<dbReference type="Pfam" id="PF07501">
    <property type="entry name" value="G5"/>
    <property type="match status" value="1"/>
</dbReference>
<dbReference type="Pfam" id="PF06737">
    <property type="entry name" value="Transglycosylas"/>
    <property type="match status" value="1"/>
</dbReference>
<feature type="compositionally biased region" description="Basic and acidic residues" evidence="4">
    <location>
        <begin position="307"/>
        <end position="323"/>
    </location>
</feature>
<keyword evidence="5" id="KW-0472">Membrane</keyword>
<dbReference type="PROSITE" id="PS51109">
    <property type="entry name" value="G5"/>
    <property type="match status" value="1"/>
</dbReference>
<evidence type="ECO:0000256" key="2">
    <source>
        <dbReference type="ARBA" id="ARBA00022729"/>
    </source>
</evidence>
<evidence type="ECO:0000313" key="7">
    <source>
        <dbReference type="EMBL" id="MFC4715245.1"/>
    </source>
</evidence>
<reference evidence="8" key="1">
    <citation type="journal article" date="2019" name="Int. J. Syst. Evol. Microbiol.">
        <title>The Global Catalogue of Microorganisms (GCM) 10K type strain sequencing project: providing services to taxonomists for standard genome sequencing and annotation.</title>
        <authorList>
            <consortium name="The Broad Institute Genomics Platform"/>
            <consortium name="The Broad Institute Genome Sequencing Center for Infectious Disease"/>
            <person name="Wu L."/>
            <person name="Ma J."/>
        </authorList>
    </citation>
    <scope>NUCLEOTIDE SEQUENCE [LARGE SCALE GENOMIC DNA]</scope>
    <source>
        <strain evidence="8">CGMCC 1.12849</strain>
    </source>
</reference>
<dbReference type="Gene3D" id="2.20.230.10">
    <property type="entry name" value="Resuscitation-promoting factor rpfb"/>
    <property type="match status" value="1"/>
</dbReference>
<feature type="region of interest" description="Disordered" evidence="4">
    <location>
        <begin position="305"/>
        <end position="328"/>
    </location>
</feature>
<keyword evidence="5" id="KW-0812">Transmembrane</keyword>
<keyword evidence="3" id="KW-0378">Hydrolase</keyword>